<dbReference type="Proteomes" id="UP001500620">
    <property type="component" value="Unassembled WGS sequence"/>
</dbReference>
<feature type="compositionally biased region" description="Basic and acidic residues" evidence="1">
    <location>
        <begin position="549"/>
        <end position="561"/>
    </location>
</feature>
<accession>A0ABP8CTJ5</accession>
<evidence type="ECO:0000313" key="5">
    <source>
        <dbReference type="EMBL" id="GAA4243243.1"/>
    </source>
</evidence>
<evidence type="ECO:0000256" key="1">
    <source>
        <dbReference type="SAM" id="MobiDB-lite"/>
    </source>
</evidence>
<dbReference type="InterPro" id="IPR024996">
    <property type="entry name" value="RNaseH_pPIWI_RE"/>
</dbReference>
<sequence length="876" mass="96880">MPTYDHMRVGAFRLTADTVMRRTYRLLRFPATWKPALRALSAAATRRTNGEPVRIAITALNSALTALVPDLLVVARKVSVEAGDEDWLYSYHPVPPRALFTVIAAWIRAHEAPQQVIDQTLTAIRADDLVWREISLDLADKDSRALAFRLLPMEAAAILTQPTAGCPYGDTLIAQFRRCPTDTGAEIMSWPPFGTDSGAPFSVTTRITAQTHPFSNDLNLYLHVGTRRWMPEFGSLSMQHGHNVFLAPTLPYLPGLSNSRHFTKAKIELARLGTRADGKPDWGARWDDKLARLLAETGCLARLPDPRQLRANPLDWLHRDGDAAALVYRTGMLKREQVSAGLSLTDRAPVLDWAEQILAPHLTLTPPLARTNAPVYTTTRTNTPDPDPVRLCTEAANLTGGRLDIELFTGEQSTQHTLDALTARLGVVMPTLAELRDAPRIVATDKLAVHLRLLALPEITADLEPDRDVTSRTQRREQAVTDRAERIQTALPAAEHPTIAIVEIGGLDTYKGPRRAMDPKFAIRHGLLRTGRLSQFLTPVVTPTRPPRTRKDGSEPADPNRQRAISAVNDLLRQLGVRAAPLPNPKPGTIARRPAILGLWVIRQNEGDVWGTTRQVPVAVFIDPTGHTIMVRTPDVEWTPLHRGLLTIGRQHVFANQRRAPQEITRFVEQAIREVVGEYPDTLLLTHAQNLRAGWSFIANTNLVMDTLGFGTGTSTPIGRFQGLRHVRIRTDVDNETPECYAVNDEQSGHSQGVWAIDGHRMFGSTGSKPVTAGNTIHGASKITPWLNRAGETKPPNPKADVWNPQFIELTVAGIQHGDDPRHWATLAHELRWAAPYVNSPTTLPWPLHLAKQIGEYLIPTEVDDADLASGDELDS</sequence>
<evidence type="ECO:0008006" key="7">
    <source>
        <dbReference type="Google" id="ProtNLM"/>
    </source>
</evidence>
<dbReference type="InterPro" id="IPR040496">
    <property type="entry name" value="MID_pPIWI_RE"/>
</dbReference>
<evidence type="ECO:0000313" key="6">
    <source>
        <dbReference type="Proteomes" id="UP001500620"/>
    </source>
</evidence>
<dbReference type="Pfam" id="PF13032">
    <property type="entry name" value="RNaseH_pPIWI_RE"/>
    <property type="match status" value="1"/>
</dbReference>
<feature type="domain" description="pPIWI-RE RNaseH" evidence="2">
    <location>
        <begin position="596"/>
        <end position="860"/>
    </location>
</feature>
<keyword evidence="6" id="KW-1185">Reference proteome</keyword>
<dbReference type="RefSeq" id="WP_345120058.1">
    <property type="nucleotide sequence ID" value="NZ_BAABAT010000001.1"/>
</dbReference>
<evidence type="ECO:0000259" key="2">
    <source>
        <dbReference type="Pfam" id="PF13032"/>
    </source>
</evidence>
<dbReference type="Pfam" id="PF18157">
    <property type="entry name" value="MID_pPIWI_RE"/>
    <property type="match status" value="1"/>
</dbReference>
<reference evidence="6" key="1">
    <citation type="journal article" date="2019" name="Int. J. Syst. Evol. Microbiol.">
        <title>The Global Catalogue of Microorganisms (GCM) 10K type strain sequencing project: providing services to taxonomists for standard genome sequencing and annotation.</title>
        <authorList>
            <consortium name="The Broad Institute Genomics Platform"/>
            <consortium name="The Broad Institute Genome Sequencing Center for Infectious Disease"/>
            <person name="Wu L."/>
            <person name="Ma J."/>
        </authorList>
    </citation>
    <scope>NUCLEOTIDE SEQUENCE [LARGE SCALE GENOMIC DNA]</scope>
    <source>
        <strain evidence="6">JCM 17441</strain>
    </source>
</reference>
<dbReference type="InterPro" id="IPR025085">
    <property type="entry name" value="pPIWI_RE_X"/>
</dbReference>
<proteinExistence type="predicted"/>
<feature type="domain" description="Prokaryotic pPIWI-RE MID" evidence="4">
    <location>
        <begin position="467"/>
        <end position="582"/>
    </location>
</feature>
<name>A0ABP8CTJ5_9ACTN</name>
<dbReference type="Pfam" id="PF13111">
    <property type="entry name" value="pPIWI_RE_X"/>
    <property type="match status" value="1"/>
</dbReference>
<feature type="region of interest" description="Disordered" evidence="1">
    <location>
        <begin position="539"/>
        <end position="562"/>
    </location>
</feature>
<feature type="domain" description="pPIWI-RE module N-terminal" evidence="3">
    <location>
        <begin position="11"/>
        <end position="377"/>
    </location>
</feature>
<comment type="caution">
    <text evidence="5">The sequence shown here is derived from an EMBL/GenBank/DDBJ whole genome shotgun (WGS) entry which is preliminary data.</text>
</comment>
<evidence type="ECO:0000259" key="3">
    <source>
        <dbReference type="Pfam" id="PF13111"/>
    </source>
</evidence>
<gene>
    <name evidence="5" type="ORF">GCM10022255_001510</name>
</gene>
<dbReference type="EMBL" id="BAABAT010000001">
    <property type="protein sequence ID" value="GAA4243243.1"/>
    <property type="molecule type" value="Genomic_DNA"/>
</dbReference>
<protein>
    <recommendedName>
        <fullName evidence="7">DUF3893 domain-containing protein</fullName>
    </recommendedName>
</protein>
<organism evidence="5 6">
    <name type="scientific">Dactylosporangium darangshiense</name>
    <dbReference type="NCBI Taxonomy" id="579108"/>
    <lineage>
        <taxon>Bacteria</taxon>
        <taxon>Bacillati</taxon>
        <taxon>Actinomycetota</taxon>
        <taxon>Actinomycetes</taxon>
        <taxon>Micromonosporales</taxon>
        <taxon>Micromonosporaceae</taxon>
        <taxon>Dactylosporangium</taxon>
    </lineage>
</organism>
<evidence type="ECO:0000259" key="4">
    <source>
        <dbReference type="Pfam" id="PF18157"/>
    </source>
</evidence>